<sequence length="962" mass="108720">MERKGMKQSSLSEGAMISEGLQEMQEEERDTAAALKQLESLFAQLRDAGGYPNWEQIVSSIDSQYWADPKFIEQVVDKFQHERGMSQLFGLLPLGIQADVGVQKAFFLMRDFDILRVPKSVLERCDKGLVLEYWFAPGRHAHFENFPWSLYDSKEKKKILIDQLSSKEIPPPGNVAMMNIYGSEMSLLVTSLTGKREAFEGVFTDAEWNELIRDVYDGNPDFFSYEVMGGEYKNVLQYFSTDEIRQKISRGNEYGKDRLMYRLSIPQLRAFEFGELDVEDYKAHFEATASNLTDGFSGYEEIESEDREWLLSTLKHRAILYHPDAQDFIASKLPDLLQRLPAKEVESTLSILKIFCDRVDGFSIRNFELSCDARVNILCKGILETQPAIAKLVMDQLLDRVDQFDQGENELMNIICPDEASAKIFRQLMVETGAKFNDFFAFYLDASFGREGGELKGSTLPLSERPYIIDFVRNKIPWVLSLLQTFSHRVEAGDSPEAVAQEMIAAVGEKIHTIEGGEWDNEFLTEEGIGFVTHVFPPAVGVSRHEYRGLIQTREGRQDDVPLEWESFQGKEARFALGKWDINEGEKFSDKPWELMADVVREVNQKKIVGDGDGEGNANQNVIDVGSAQVVEFGRKLLEILVKKDAALQDEALRFGYALHLARGGMKLIPAASEREEAVALFEWSKDGLRDIADAALTAYSTIDPDGFNKQIQDALKTDISPKAKKTAVRSIIGVMKSNMGQEEKTQRVKDIFQRFGVVCDTDTVFKMWEYTEDIENGAELVEKIADIVNAKLDAANAQRTHAGKLSSVISQKIMGADGPAMQRELEKWKFVEEAEGGEELVVKFRITKERVHSVVGLNMGVCVAVDQQLWNKEDFSNVVMFGEDGIARGGMHFEIVSDNGERYLSLPGINPNLTILREVNAEKVYDAMIDFSKQCAREIGARQFLFLLINISIQIVEKCKQ</sequence>
<evidence type="ECO:0000313" key="1">
    <source>
        <dbReference type="EMBL" id="PIR74084.1"/>
    </source>
</evidence>
<organism evidence="1 2">
    <name type="scientific">Candidatus Magasanikbacteria bacterium CG10_big_fil_rev_8_21_14_0_10_47_10</name>
    <dbReference type="NCBI Taxonomy" id="1974652"/>
    <lineage>
        <taxon>Bacteria</taxon>
        <taxon>Candidatus Magasanikiibacteriota</taxon>
    </lineage>
</organism>
<comment type="caution">
    <text evidence="1">The sequence shown here is derived from an EMBL/GenBank/DDBJ whole genome shotgun (WGS) entry which is preliminary data.</text>
</comment>
<evidence type="ECO:0000313" key="2">
    <source>
        <dbReference type="Proteomes" id="UP000230154"/>
    </source>
</evidence>
<reference evidence="2" key="1">
    <citation type="submission" date="2017-09" db="EMBL/GenBank/DDBJ databases">
        <title>Depth-based differentiation of microbial function through sediment-hosted aquifers and enrichment of novel symbionts in the deep terrestrial subsurface.</title>
        <authorList>
            <person name="Probst A.J."/>
            <person name="Ladd B."/>
            <person name="Jarett J.K."/>
            <person name="Geller-Mcgrath D.E."/>
            <person name="Sieber C.M.K."/>
            <person name="Emerson J.B."/>
            <person name="Anantharaman K."/>
            <person name="Thomas B.C."/>
            <person name="Malmstrom R."/>
            <person name="Stieglmeier M."/>
            <person name="Klingl A."/>
            <person name="Woyke T."/>
            <person name="Ryan C.M."/>
            <person name="Banfield J.F."/>
        </authorList>
    </citation>
    <scope>NUCLEOTIDE SEQUENCE [LARGE SCALE GENOMIC DNA]</scope>
</reference>
<accession>A0A2H0TPL5</accession>
<name>A0A2H0TPL5_9BACT</name>
<dbReference type="Proteomes" id="UP000230154">
    <property type="component" value="Unassembled WGS sequence"/>
</dbReference>
<protein>
    <submittedName>
        <fullName evidence="1">Uncharacterized protein</fullName>
    </submittedName>
</protein>
<dbReference type="AlphaFoldDB" id="A0A2H0TPL5"/>
<gene>
    <name evidence="1" type="ORF">COU35_04555</name>
</gene>
<dbReference type="EMBL" id="PFCB01000030">
    <property type="protein sequence ID" value="PIR74084.1"/>
    <property type="molecule type" value="Genomic_DNA"/>
</dbReference>
<proteinExistence type="predicted"/>